<organism evidence="1 2">
    <name type="scientific">Falsiroseomonas selenitidurans</name>
    <dbReference type="NCBI Taxonomy" id="2716335"/>
    <lineage>
        <taxon>Bacteria</taxon>
        <taxon>Pseudomonadati</taxon>
        <taxon>Pseudomonadota</taxon>
        <taxon>Alphaproteobacteria</taxon>
        <taxon>Acetobacterales</taxon>
        <taxon>Roseomonadaceae</taxon>
        <taxon>Falsiroseomonas</taxon>
    </lineage>
</organism>
<keyword evidence="2" id="KW-1185">Reference proteome</keyword>
<proteinExistence type="predicted"/>
<evidence type="ECO:0008006" key="3">
    <source>
        <dbReference type="Google" id="ProtNLM"/>
    </source>
</evidence>
<dbReference type="EMBL" id="JAAVNE010000017">
    <property type="protein sequence ID" value="NKC31657.1"/>
    <property type="molecule type" value="Genomic_DNA"/>
</dbReference>
<comment type="caution">
    <text evidence="1">The sequence shown here is derived from an EMBL/GenBank/DDBJ whole genome shotgun (WGS) entry which is preliminary data.</text>
</comment>
<gene>
    <name evidence="1" type="ORF">HEQ75_12385</name>
</gene>
<reference evidence="1 2" key="1">
    <citation type="submission" date="2020-03" db="EMBL/GenBank/DDBJ databases">
        <title>Roseomonas selenitidurans sp. nov. isolated from urban soil.</title>
        <authorList>
            <person name="Liu H."/>
        </authorList>
    </citation>
    <scope>NUCLEOTIDE SEQUENCE [LARGE SCALE GENOMIC DNA]</scope>
    <source>
        <strain evidence="1 2">BU-1</strain>
    </source>
</reference>
<evidence type="ECO:0000313" key="2">
    <source>
        <dbReference type="Proteomes" id="UP000787635"/>
    </source>
</evidence>
<accession>A0ABX1E819</accession>
<evidence type="ECO:0000313" key="1">
    <source>
        <dbReference type="EMBL" id="NKC31657.1"/>
    </source>
</evidence>
<dbReference type="RefSeq" id="WP_168030897.1">
    <property type="nucleotide sequence ID" value="NZ_JAAVNE010000017.1"/>
</dbReference>
<sequence length="240" mass="26748">MATAKQLREIFAPILAEHSDLVLHRRWLFRPPIETAIVGLYIGRTGSASASAMDLSVVPLSRFSAPSVHGFRRSFEVERVIGSPAPGGWVRGEEEGPPRIFHDMFAPDYETHLLRNFNTKGRPFLDAVRGFDDVVAWVNSLRGAFFDSAPIDLIDAWLAAMKGDFSAAAVHLQAYLDLGEPLWSAVGMAEHREQAALRDVLRTGDRTAIAASLHAMEERTIAHDGLQRFWNRTPFPFERA</sequence>
<protein>
    <recommendedName>
        <fullName evidence="3">Bacterial transcriptional activator domain-containing protein</fullName>
    </recommendedName>
</protein>
<name>A0ABX1E819_9PROT</name>
<dbReference type="Proteomes" id="UP000787635">
    <property type="component" value="Unassembled WGS sequence"/>
</dbReference>